<dbReference type="Pfam" id="PF01417">
    <property type="entry name" value="ENTH"/>
    <property type="match status" value="1"/>
</dbReference>
<dbReference type="PROSITE" id="PS50942">
    <property type="entry name" value="ENTH"/>
    <property type="match status" value="1"/>
</dbReference>
<dbReference type="SMART" id="SM00273">
    <property type="entry name" value="ENTH"/>
    <property type="match status" value="1"/>
</dbReference>
<dbReference type="GO" id="GO:0030276">
    <property type="term" value="F:clathrin binding"/>
    <property type="evidence" value="ECO:0007669"/>
    <property type="project" value="TreeGrafter"/>
</dbReference>
<dbReference type="GO" id="GO:0005886">
    <property type="term" value="C:plasma membrane"/>
    <property type="evidence" value="ECO:0007669"/>
    <property type="project" value="TreeGrafter"/>
</dbReference>
<dbReference type="SUPFAM" id="SSF48464">
    <property type="entry name" value="ENTH/VHS domain"/>
    <property type="match status" value="1"/>
</dbReference>
<gene>
    <name evidence="2" type="ORF">DdX_09273</name>
</gene>
<sequence length="216" mass="24654">MTGVSCWWACSQNIEYKTTATDIPVTVGGSFNVTNGLNTLLEFIVLLLFNDPWGPTTALMSEIADLTHNPMSFTEIMSMLWKRLNDHGKNWRHVYKSLVLLDYLIKCGSEKVAQQCRENIYSIETLKDFQHIEDNRDQGLNLMPSGLITSWVVQPRQFSCRPFFLAVSFRLTPHTHLDVAHREDSFELSHAPGSALYRLKQIRHTFIHEKGGGAEL</sequence>
<organism evidence="2 3">
    <name type="scientific">Ditylenchus destructor</name>
    <dbReference type="NCBI Taxonomy" id="166010"/>
    <lineage>
        <taxon>Eukaryota</taxon>
        <taxon>Metazoa</taxon>
        <taxon>Ecdysozoa</taxon>
        <taxon>Nematoda</taxon>
        <taxon>Chromadorea</taxon>
        <taxon>Rhabditida</taxon>
        <taxon>Tylenchina</taxon>
        <taxon>Tylenchomorpha</taxon>
        <taxon>Sphaerularioidea</taxon>
        <taxon>Anguinidae</taxon>
        <taxon>Anguininae</taxon>
        <taxon>Ditylenchus</taxon>
    </lineage>
</organism>
<dbReference type="InterPro" id="IPR008942">
    <property type="entry name" value="ENTH_VHS"/>
</dbReference>
<dbReference type="GO" id="GO:0030125">
    <property type="term" value="C:clathrin vesicle coat"/>
    <property type="evidence" value="ECO:0007669"/>
    <property type="project" value="TreeGrafter"/>
</dbReference>
<dbReference type="EMBL" id="JAKKPZ010000016">
    <property type="protein sequence ID" value="KAI1713199.1"/>
    <property type="molecule type" value="Genomic_DNA"/>
</dbReference>
<evidence type="ECO:0000313" key="3">
    <source>
        <dbReference type="Proteomes" id="UP001201812"/>
    </source>
</evidence>
<dbReference type="InterPro" id="IPR013809">
    <property type="entry name" value="ENTH"/>
</dbReference>
<dbReference type="GO" id="GO:0005543">
    <property type="term" value="F:phospholipid binding"/>
    <property type="evidence" value="ECO:0007669"/>
    <property type="project" value="TreeGrafter"/>
</dbReference>
<dbReference type="GO" id="GO:0005768">
    <property type="term" value="C:endosome"/>
    <property type="evidence" value="ECO:0007669"/>
    <property type="project" value="TreeGrafter"/>
</dbReference>
<accession>A0AAD4N1F7</accession>
<dbReference type="Proteomes" id="UP001201812">
    <property type="component" value="Unassembled WGS sequence"/>
</dbReference>
<proteinExistence type="predicted"/>
<reference evidence="2" key="1">
    <citation type="submission" date="2022-01" db="EMBL/GenBank/DDBJ databases">
        <title>Genome Sequence Resource for Two Populations of Ditylenchus destructor, the Migratory Endoparasitic Phytonematode.</title>
        <authorList>
            <person name="Zhang H."/>
            <person name="Lin R."/>
            <person name="Xie B."/>
        </authorList>
    </citation>
    <scope>NUCLEOTIDE SEQUENCE</scope>
    <source>
        <strain evidence="2">BazhouSP</strain>
    </source>
</reference>
<dbReference type="GO" id="GO:0006897">
    <property type="term" value="P:endocytosis"/>
    <property type="evidence" value="ECO:0007669"/>
    <property type="project" value="TreeGrafter"/>
</dbReference>
<keyword evidence="3" id="KW-1185">Reference proteome</keyword>
<evidence type="ECO:0000259" key="1">
    <source>
        <dbReference type="PROSITE" id="PS50942"/>
    </source>
</evidence>
<comment type="caution">
    <text evidence="2">The sequence shown here is derived from an EMBL/GenBank/DDBJ whole genome shotgun (WGS) entry which is preliminary data.</text>
</comment>
<dbReference type="PANTHER" id="PTHR12276:SF115">
    <property type="entry name" value="FI19443P1"/>
    <property type="match status" value="1"/>
</dbReference>
<dbReference type="PANTHER" id="PTHR12276">
    <property type="entry name" value="EPSIN/ENT-RELATED"/>
    <property type="match status" value="1"/>
</dbReference>
<feature type="domain" description="ENTH" evidence="1">
    <location>
        <begin position="32"/>
        <end position="163"/>
    </location>
</feature>
<evidence type="ECO:0000313" key="2">
    <source>
        <dbReference type="EMBL" id="KAI1713199.1"/>
    </source>
</evidence>
<dbReference type="AlphaFoldDB" id="A0AAD4N1F7"/>
<protein>
    <submittedName>
        <fullName evidence="2">ENTH domain-containing protein</fullName>
    </submittedName>
</protein>
<dbReference type="Gene3D" id="1.25.40.90">
    <property type="match status" value="1"/>
</dbReference>
<name>A0AAD4N1F7_9BILA</name>